<sequence>MLPQLDGVTHHFVELPGLRMQVAEAGSGEAVLMLHGFPQHWWEWRDVIPTLSQHYRVICPDLRGAGLTDAPPDGYTTDQLLADVLALLDELHLDRVHLLTHDWSGVLGFLLCLRHPERVRDHLVIAIPPPAVRPDRGFALRALRYGWFNLVLPWPGLGPWALRSGRLPRHMMRRHSTTMPEELIELFADQLRDPARARAGSALYRNFIQREGMRVLRGKYRDLQLTTPTRVLLGAEDLVVRAESIPSQDGIEVAEIAGAAHFLVDDRPDAVVEHALEFFQQE</sequence>
<dbReference type="InterPro" id="IPR000073">
    <property type="entry name" value="AB_hydrolase_1"/>
</dbReference>
<dbReference type="PRINTS" id="PR00412">
    <property type="entry name" value="EPOXHYDRLASE"/>
</dbReference>
<dbReference type="InterPro" id="IPR000639">
    <property type="entry name" value="Epox_hydrolase-like"/>
</dbReference>
<accession>A0A4R0JUZ7</accession>
<dbReference type="Gene3D" id="3.40.50.1820">
    <property type="entry name" value="alpha/beta hydrolase"/>
    <property type="match status" value="1"/>
</dbReference>
<dbReference type="SUPFAM" id="SSF53474">
    <property type="entry name" value="alpha/beta-Hydrolases"/>
    <property type="match status" value="1"/>
</dbReference>
<evidence type="ECO:0000256" key="1">
    <source>
        <dbReference type="ARBA" id="ARBA00022801"/>
    </source>
</evidence>
<evidence type="ECO:0000259" key="2">
    <source>
        <dbReference type="Pfam" id="PF00561"/>
    </source>
</evidence>
<dbReference type="OrthoDB" id="2987348at2"/>
<dbReference type="InterPro" id="IPR029058">
    <property type="entry name" value="AB_hydrolase_fold"/>
</dbReference>
<gene>
    <name evidence="3" type="ORF">E0H75_17055</name>
</gene>
<evidence type="ECO:0000313" key="4">
    <source>
        <dbReference type="Proteomes" id="UP000293342"/>
    </source>
</evidence>
<feature type="domain" description="AB hydrolase-1" evidence="2">
    <location>
        <begin position="30"/>
        <end position="267"/>
    </location>
</feature>
<organism evidence="3 4">
    <name type="scientific">Kribbella capetownensis</name>
    <dbReference type="NCBI Taxonomy" id="1572659"/>
    <lineage>
        <taxon>Bacteria</taxon>
        <taxon>Bacillati</taxon>
        <taxon>Actinomycetota</taxon>
        <taxon>Actinomycetes</taxon>
        <taxon>Propionibacteriales</taxon>
        <taxon>Kribbellaceae</taxon>
        <taxon>Kribbella</taxon>
    </lineage>
</organism>
<dbReference type="Pfam" id="PF00561">
    <property type="entry name" value="Abhydrolase_1"/>
    <property type="match status" value="1"/>
</dbReference>
<keyword evidence="4" id="KW-1185">Reference proteome</keyword>
<reference evidence="3 4" key="1">
    <citation type="submission" date="2019-02" db="EMBL/GenBank/DDBJ databases">
        <title>Kribbella capetownensis sp. nov. and Kribbella speibonae sp. nov., isolated from soil.</title>
        <authorList>
            <person name="Curtis S.M."/>
            <person name="Norton I."/>
            <person name="Everest G.J."/>
            <person name="Meyers P.R."/>
        </authorList>
    </citation>
    <scope>NUCLEOTIDE SEQUENCE [LARGE SCALE GENOMIC DNA]</scope>
    <source>
        <strain evidence="3 4">YM53</strain>
    </source>
</reference>
<dbReference type="GO" id="GO:0016787">
    <property type="term" value="F:hydrolase activity"/>
    <property type="evidence" value="ECO:0007669"/>
    <property type="project" value="UniProtKB-KW"/>
</dbReference>
<dbReference type="AlphaFoldDB" id="A0A4R0JUZ7"/>
<dbReference type="RefSeq" id="WP_131514519.1">
    <property type="nucleotide sequence ID" value="NZ_SJKD01000003.1"/>
</dbReference>
<dbReference type="EMBL" id="SJKD01000003">
    <property type="protein sequence ID" value="TCC50004.1"/>
    <property type="molecule type" value="Genomic_DNA"/>
</dbReference>
<protein>
    <submittedName>
        <fullName evidence="3">Alpha/beta hydrolase</fullName>
    </submittedName>
</protein>
<evidence type="ECO:0000313" key="3">
    <source>
        <dbReference type="EMBL" id="TCC50004.1"/>
    </source>
</evidence>
<dbReference type="PANTHER" id="PTHR43329">
    <property type="entry name" value="EPOXIDE HYDROLASE"/>
    <property type="match status" value="1"/>
</dbReference>
<proteinExistence type="predicted"/>
<dbReference type="Proteomes" id="UP000293342">
    <property type="component" value="Unassembled WGS sequence"/>
</dbReference>
<comment type="caution">
    <text evidence="3">The sequence shown here is derived from an EMBL/GenBank/DDBJ whole genome shotgun (WGS) entry which is preliminary data.</text>
</comment>
<name>A0A4R0JUZ7_9ACTN</name>
<keyword evidence="1 3" id="KW-0378">Hydrolase</keyword>